<protein>
    <submittedName>
        <fullName evidence="1">Gamma-glutamylcyclotransferase</fullName>
    </submittedName>
</protein>
<evidence type="ECO:0000313" key="1">
    <source>
        <dbReference type="EMBL" id="KAJ8041274.1"/>
    </source>
</evidence>
<dbReference type="EMBL" id="JAIZAY010000005">
    <property type="protein sequence ID" value="KAJ8041274.1"/>
    <property type="molecule type" value="Genomic_DNA"/>
</dbReference>
<accession>A0A9Q1CAT5</accession>
<dbReference type="Gene3D" id="3.10.490.10">
    <property type="entry name" value="Gamma-glutamyl cyclotransferase-like"/>
    <property type="match status" value="1"/>
</dbReference>
<dbReference type="AlphaFoldDB" id="A0A9Q1CAT5"/>
<comment type="caution">
    <text evidence="1">The sequence shown here is derived from an EMBL/GenBank/DDBJ whole genome shotgun (WGS) entry which is preliminary data.</text>
</comment>
<proteinExistence type="predicted"/>
<name>A0A9Q1CAT5_HOLLE</name>
<dbReference type="OrthoDB" id="2924818at2759"/>
<gene>
    <name evidence="1" type="ORF">HOLleu_12046</name>
</gene>
<dbReference type="Proteomes" id="UP001152320">
    <property type="component" value="Chromosome 5"/>
</dbReference>
<dbReference type="Pfam" id="PF13772">
    <property type="entry name" value="AIG2_2"/>
    <property type="match status" value="1"/>
</dbReference>
<organism evidence="1 2">
    <name type="scientific">Holothuria leucospilota</name>
    <name type="common">Black long sea cucumber</name>
    <name type="synonym">Mertensiothuria leucospilota</name>
    <dbReference type="NCBI Taxonomy" id="206669"/>
    <lineage>
        <taxon>Eukaryota</taxon>
        <taxon>Metazoa</taxon>
        <taxon>Echinodermata</taxon>
        <taxon>Eleutherozoa</taxon>
        <taxon>Echinozoa</taxon>
        <taxon>Holothuroidea</taxon>
        <taxon>Aspidochirotacea</taxon>
        <taxon>Aspidochirotida</taxon>
        <taxon>Holothuriidae</taxon>
        <taxon>Holothuria</taxon>
    </lineage>
</organism>
<sequence length="83" mass="9571">MQDGTPLLCQTYQMSDYITCPPTPSYKEVCVEGAKENSLPEDYITKLMEIEDNGDRETVTTTMRRMEEARQQLQMGQTSEQKK</sequence>
<keyword evidence="2" id="KW-1185">Reference proteome</keyword>
<reference evidence="1" key="1">
    <citation type="submission" date="2021-10" db="EMBL/GenBank/DDBJ databases">
        <title>Tropical sea cucumber genome reveals ecological adaptation and Cuvierian tubules defense mechanism.</title>
        <authorList>
            <person name="Chen T."/>
        </authorList>
    </citation>
    <scope>NUCLEOTIDE SEQUENCE</scope>
    <source>
        <strain evidence="1">Nanhai2018</strain>
        <tissue evidence="1">Muscle</tissue>
    </source>
</reference>
<evidence type="ECO:0000313" key="2">
    <source>
        <dbReference type="Proteomes" id="UP001152320"/>
    </source>
</evidence>